<gene>
    <name evidence="10" type="ORF">LQE92_04250</name>
</gene>
<dbReference type="PANTHER" id="PTHR43386">
    <property type="entry name" value="OLIGOPEPTIDE TRANSPORT SYSTEM PERMEASE PROTEIN APPC"/>
    <property type="match status" value="1"/>
</dbReference>
<keyword evidence="3" id="KW-1003">Cell membrane</keyword>
<evidence type="ECO:0000256" key="3">
    <source>
        <dbReference type="ARBA" id="ARBA00022475"/>
    </source>
</evidence>
<evidence type="ECO:0000259" key="9">
    <source>
        <dbReference type="PROSITE" id="PS50928"/>
    </source>
</evidence>
<dbReference type="AlphaFoldDB" id="A0AAP2RH05"/>
<feature type="transmembrane region" description="Helical" evidence="8">
    <location>
        <begin position="72"/>
        <end position="95"/>
    </location>
</feature>
<feature type="transmembrane region" description="Helical" evidence="8">
    <location>
        <begin position="234"/>
        <end position="255"/>
    </location>
</feature>
<sequence length="274" mass="29394">MNRTKKRAVVLLVMLSMVLVPTMAGRFLAPNDPYQTNLSQALKGPSAVYPFGTDNLGRCILSRILEGAAASIFSALAVVAVVFTIGTLIGLTAGYAGGWIDQVLMKVTMVFQAFPSFILAVAVAGMLGPGLRNAMISLAVMYWTTYARLARSLVIQLKEEAYIKAAKMCGAKGRHIIFRHILPNMISPMMITAALDISNVTLSMAGLSFLGLGVQAPLAEWGLMISDGRPYLQTAPWCIFFPSLALFAVVVLFNLTGDCLRDAIDARGEGRADA</sequence>
<comment type="subcellular location">
    <subcellularLocation>
        <location evidence="1 8">Cell membrane</location>
        <topology evidence="1 8">Multi-pass membrane protein</topology>
    </subcellularLocation>
</comment>
<dbReference type="Gene3D" id="1.10.3720.10">
    <property type="entry name" value="MetI-like"/>
    <property type="match status" value="1"/>
</dbReference>
<evidence type="ECO:0000256" key="8">
    <source>
        <dbReference type="RuleBase" id="RU363032"/>
    </source>
</evidence>
<comment type="similarity">
    <text evidence="7">Belongs to the binding-protein-dependent transport system permease family. OppBC subfamily.</text>
</comment>
<dbReference type="PANTHER" id="PTHR43386:SF1">
    <property type="entry name" value="D,D-DIPEPTIDE TRANSPORT SYSTEM PERMEASE PROTEIN DDPC-RELATED"/>
    <property type="match status" value="1"/>
</dbReference>
<evidence type="ECO:0000256" key="7">
    <source>
        <dbReference type="ARBA" id="ARBA00024202"/>
    </source>
</evidence>
<dbReference type="InterPro" id="IPR035906">
    <property type="entry name" value="MetI-like_sf"/>
</dbReference>
<accession>A0AAP2RH05</accession>
<keyword evidence="4 8" id="KW-0812">Transmembrane</keyword>
<name>A0AAP2RH05_9FIRM</name>
<evidence type="ECO:0000256" key="2">
    <source>
        <dbReference type="ARBA" id="ARBA00022448"/>
    </source>
</evidence>
<keyword evidence="6 8" id="KW-0472">Membrane</keyword>
<evidence type="ECO:0000256" key="6">
    <source>
        <dbReference type="ARBA" id="ARBA00023136"/>
    </source>
</evidence>
<dbReference type="GO" id="GO:0005886">
    <property type="term" value="C:plasma membrane"/>
    <property type="evidence" value="ECO:0007669"/>
    <property type="project" value="UniProtKB-SubCell"/>
</dbReference>
<dbReference type="Proteomes" id="UP001299265">
    <property type="component" value="Unassembled WGS sequence"/>
</dbReference>
<feature type="transmembrane region" description="Helical" evidence="8">
    <location>
        <begin position="107"/>
        <end position="128"/>
    </location>
</feature>
<dbReference type="SUPFAM" id="SSF161098">
    <property type="entry name" value="MetI-like"/>
    <property type="match status" value="1"/>
</dbReference>
<evidence type="ECO:0000256" key="5">
    <source>
        <dbReference type="ARBA" id="ARBA00022989"/>
    </source>
</evidence>
<dbReference type="Pfam" id="PF00528">
    <property type="entry name" value="BPD_transp_1"/>
    <property type="match status" value="1"/>
</dbReference>
<dbReference type="NCBIfam" id="NF045474">
    <property type="entry name" value="Opp2C"/>
    <property type="match status" value="1"/>
</dbReference>
<protein>
    <submittedName>
        <fullName evidence="10">ABC transporter permease subunit</fullName>
    </submittedName>
</protein>
<dbReference type="RefSeq" id="WP_231061742.1">
    <property type="nucleotide sequence ID" value="NZ_JAJNOR010000001.1"/>
</dbReference>
<reference evidence="10 11" key="1">
    <citation type="submission" date="2021-11" db="EMBL/GenBank/DDBJ databases">
        <title>Lacrimispora sp. nov. NSJ-141 isolated from human feces.</title>
        <authorList>
            <person name="Abdugheni R."/>
        </authorList>
    </citation>
    <scope>NUCLEOTIDE SEQUENCE [LARGE SCALE GENOMIC DNA]</scope>
    <source>
        <strain evidence="10 11">NSJ-141</strain>
    </source>
</reference>
<evidence type="ECO:0000256" key="4">
    <source>
        <dbReference type="ARBA" id="ARBA00022692"/>
    </source>
</evidence>
<dbReference type="GO" id="GO:0055085">
    <property type="term" value="P:transmembrane transport"/>
    <property type="evidence" value="ECO:0007669"/>
    <property type="project" value="InterPro"/>
</dbReference>
<comment type="caution">
    <text evidence="10">The sequence shown here is derived from an EMBL/GenBank/DDBJ whole genome shotgun (WGS) entry which is preliminary data.</text>
</comment>
<keyword evidence="2 8" id="KW-0813">Transport</keyword>
<feature type="transmembrane region" description="Helical" evidence="8">
    <location>
        <begin position="134"/>
        <end position="154"/>
    </location>
</feature>
<dbReference type="CDD" id="cd06261">
    <property type="entry name" value="TM_PBP2"/>
    <property type="match status" value="1"/>
</dbReference>
<keyword evidence="5 8" id="KW-1133">Transmembrane helix</keyword>
<dbReference type="InterPro" id="IPR050366">
    <property type="entry name" value="BP-dependent_transpt_permease"/>
</dbReference>
<dbReference type="EMBL" id="JAJNOR010000001">
    <property type="protein sequence ID" value="MCD2491836.1"/>
    <property type="molecule type" value="Genomic_DNA"/>
</dbReference>
<feature type="domain" description="ABC transmembrane type-1" evidence="9">
    <location>
        <begin position="72"/>
        <end position="257"/>
    </location>
</feature>
<keyword evidence="11" id="KW-1185">Reference proteome</keyword>
<organism evidence="10 11">
    <name type="scientific">Lientehia hominis</name>
    <dbReference type="NCBI Taxonomy" id="2897778"/>
    <lineage>
        <taxon>Bacteria</taxon>
        <taxon>Bacillati</taxon>
        <taxon>Bacillota</taxon>
        <taxon>Clostridia</taxon>
        <taxon>Lachnospirales</taxon>
        <taxon>Lachnospiraceae</taxon>
        <taxon>Lientehia</taxon>
    </lineage>
</organism>
<dbReference type="InterPro" id="IPR000515">
    <property type="entry name" value="MetI-like"/>
</dbReference>
<proteinExistence type="inferred from homology"/>
<evidence type="ECO:0000256" key="1">
    <source>
        <dbReference type="ARBA" id="ARBA00004651"/>
    </source>
</evidence>
<dbReference type="PROSITE" id="PS50928">
    <property type="entry name" value="ABC_TM1"/>
    <property type="match status" value="1"/>
</dbReference>
<dbReference type="InterPro" id="IPR053385">
    <property type="entry name" value="ABC_transport_permease"/>
</dbReference>
<evidence type="ECO:0000313" key="11">
    <source>
        <dbReference type="Proteomes" id="UP001299265"/>
    </source>
</evidence>
<evidence type="ECO:0000313" key="10">
    <source>
        <dbReference type="EMBL" id="MCD2491836.1"/>
    </source>
</evidence>